<sequence>MHGRFARTRPRIISGCPRGAVATLPLLPTCFGGVVTKHPAPTRYLMPTLTSQSDALFDFEVVNDTKADVTIHILRVNGMRAGSVALPAGQTTPLGLEAGSIYRYAVEKNSRTMELSVSIWRNATCHVSAIFGMSSRQCGCTQYIQLAAGVKITATECVHHNAQVRDATDPCHDPRWAGYG</sequence>
<dbReference type="Proteomes" id="UP000256964">
    <property type="component" value="Unassembled WGS sequence"/>
</dbReference>
<evidence type="ECO:0000313" key="1">
    <source>
        <dbReference type="EMBL" id="RDX52065.1"/>
    </source>
</evidence>
<keyword evidence="2" id="KW-1185">Reference proteome</keyword>
<organism evidence="1 2">
    <name type="scientific">Lentinus brumalis</name>
    <dbReference type="NCBI Taxonomy" id="2498619"/>
    <lineage>
        <taxon>Eukaryota</taxon>
        <taxon>Fungi</taxon>
        <taxon>Dikarya</taxon>
        <taxon>Basidiomycota</taxon>
        <taxon>Agaricomycotina</taxon>
        <taxon>Agaricomycetes</taxon>
        <taxon>Polyporales</taxon>
        <taxon>Polyporaceae</taxon>
        <taxon>Lentinus</taxon>
    </lineage>
</organism>
<dbReference type="OrthoDB" id="3249150at2759"/>
<protein>
    <submittedName>
        <fullName evidence="1">Uncharacterized protein</fullName>
    </submittedName>
</protein>
<name>A0A371DHQ4_9APHY</name>
<proteinExistence type="predicted"/>
<dbReference type="EMBL" id="KZ857392">
    <property type="protein sequence ID" value="RDX52065.1"/>
    <property type="molecule type" value="Genomic_DNA"/>
</dbReference>
<dbReference type="AlphaFoldDB" id="A0A371DHQ4"/>
<evidence type="ECO:0000313" key="2">
    <source>
        <dbReference type="Proteomes" id="UP000256964"/>
    </source>
</evidence>
<reference evidence="1 2" key="1">
    <citation type="journal article" date="2018" name="Biotechnol. Biofuels">
        <title>Integrative visual omics of the white-rot fungus Polyporus brumalis exposes the biotechnological potential of its oxidative enzymes for delignifying raw plant biomass.</title>
        <authorList>
            <person name="Miyauchi S."/>
            <person name="Rancon A."/>
            <person name="Drula E."/>
            <person name="Hage H."/>
            <person name="Chaduli D."/>
            <person name="Favel A."/>
            <person name="Grisel S."/>
            <person name="Henrissat B."/>
            <person name="Herpoel-Gimbert I."/>
            <person name="Ruiz-Duenas F.J."/>
            <person name="Chevret D."/>
            <person name="Hainaut M."/>
            <person name="Lin J."/>
            <person name="Wang M."/>
            <person name="Pangilinan J."/>
            <person name="Lipzen A."/>
            <person name="Lesage-Meessen L."/>
            <person name="Navarro D."/>
            <person name="Riley R."/>
            <person name="Grigoriev I.V."/>
            <person name="Zhou S."/>
            <person name="Raouche S."/>
            <person name="Rosso M.N."/>
        </authorList>
    </citation>
    <scope>NUCLEOTIDE SEQUENCE [LARGE SCALE GENOMIC DNA]</scope>
    <source>
        <strain evidence="1 2">BRFM 1820</strain>
    </source>
</reference>
<accession>A0A371DHQ4</accession>
<gene>
    <name evidence="1" type="ORF">OH76DRAFT_1400983</name>
</gene>